<sequence>MQPLKPSQSIDNNSGSNTSSQYVKPFSVDDRGLAPSQKNLIDKLIRQLNTLTGQSTDEIWLLLREHLGLAKTMSLTLHHFSAAEFFLQQKIQYAQQGGSQNLLEKIMAQLSQGNNKEKIMAFMRSTFGHTALSLLNENELKQVLAQLPSALSGDKNASTSSKESTTASALGNTSSLTPTNFATIPMPQAQLKVINQLIYNLSQLLNIPIATIKEQLHKLLNHPVESPLLNQHFKMASEFLQTRILVAQDEYHPLKNLLNLIQPLSKNEQQFIQQYALANFNLSMTGILTINQADKIVIELFTKRATGKAAWQVEGNITPIFSGMLPEIKKLMEKPSVISGVFAFVLFFIFLALIFSV</sequence>
<keyword evidence="2" id="KW-0812">Transmembrane</keyword>
<dbReference type="RefSeq" id="WP_385876289.1">
    <property type="nucleotide sequence ID" value="NZ_JBHLXE010000037.1"/>
</dbReference>
<name>A0ABV6C893_9GAMM</name>
<feature type="region of interest" description="Disordered" evidence="1">
    <location>
        <begin position="152"/>
        <end position="172"/>
    </location>
</feature>
<gene>
    <name evidence="3" type="ORF">ACFFIT_03605</name>
</gene>
<keyword evidence="4" id="KW-1185">Reference proteome</keyword>
<keyword evidence="2" id="KW-0472">Membrane</keyword>
<evidence type="ECO:0000313" key="4">
    <source>
        <dbReference type="Proteomes" id="UP001589758"/>
    </source>
</evidence>
<feature type="region of interest" description="Disordered" evidence="1">
    <location>
        <begin position="1"/>
        <end position="28"/>
    </location>
</feature>
<feature type="transmembrane region" description="Helical" evidence="2">
    <location>
        <begin position="337"/>
        <end position="355"/>
    </location>
</feature>
<feature type="compositionally biased region" description="Polar residues" evidence="1">
    <location>
        <begin position="1"/>
        <end position="22"/>
    </location>
</feature>
<comment type="caution">
    <text evidence="3">The sequence shown here is derived from an EMBL/GenBank/DDBJ whole genome shotgun (WGS) entry which is preliminary data.</text>
</comment>
<dbReference type="Proteomes" id="UP001589758">
    <property type="component" value="Unassembled WGS sequence"/>
</dbReference>
<feature type="compositionally biased region" description="Low complexity" evidence="1">
    <location>
        <begin position="157"/>
        <end position="169"/>
    </location>
</feature>
<keyword evidence="2" id="KW-1133">Transmembrane helix</keyword>
<reference evidence="3 4" key="1">
    <citation type="submission" date="2024-09" db="EMBL/GenBank/DDBJ databases">
        <authorList>
            <person name="Sun Q."/>
            <person name="Mori K."/>
        </authorList>
    </citation>
    <scope>NUCLEOTIDE SEQUENCE [LARGE SCALE GENOMIC DNA]</scope>
    <source>
        <strain evidence="3 4">CCM 8545</strain>
    </source>
</reference>
<protein>
    <submittedName>
        <fullName evidence="3">Uncharacterized protein</fullName>
    </submittedName>
</protein>
<organism evidence="3 4">
    <name type="scientific">Thorsellia kenyensis</name>
    <dbReference type="NCBI Taxonomy" id="1549888"/>
    <lineage>
        <taxon>Bacteria</taxon>
        <taxon>Pseudomonadati</taxon>
        <taxon>Pseudomonadota</taxon>
        <taxon>Gammaproteobacteria</taxon>
        <taxon>Enterobacterales</taxon>
        <taxon>Thorselliaceae</taxon>
        <taxon>Thorsellia</taxon>
    </lineage>
</organism>
<dbReference type="EMBL" id="JBHLXE010000037">
    <property type="protein sequence ID" value="MFC0179192.1"/>
    <property type="molecule type" value="Genomic_DNA"/>
</dbReference>
<proteinExistence type="predicted"/>
<evidence type="ECO:0000313" key="3">
    <source>
        <dbReference type="EMBL" id="MFC0179192.1"/>
    </source>
</evidence>
<evidence type="ECO:0000256" key="1">
    <source>
        <dbReference type="SAM" id="MobiDB-lite"/>
    </source>
</evidence>
<accession>A0ABV6C893</accession>
<evidence type="ECO:0000256" key="2">
    <source>
        <dbReference type="SAM" id="Phobius"/>
    </source>
</evidence>